<evidence type="ECO:0000313" key="3">
    <source>
        <dbReference type="Proteomes" id="UP000281332"/>
    </source>
</evidence>
<feature type="signal peptide" evidence="1">
    <location>
        <begin position="1"/>
        <end position="21"/>
    </location>
</feature>
<evidence type="ECO:0000256" key="1">
    <source>
        <dbReference type="SAM" id="SignalP"/>
    </source>
</evidence>
<dbReference type="EMBL" id="RMVG01000014">
    <property type="protein sequence ID" value="RPD97880.1"/>
    <property type="molecule type" value="Genomic_DNA"/>
</dbReference>
<gene>
    <name evidence="2" type="ORF">BBB56_16935</name>
</gene>
<proteinExistence type="predicted"/>
<protein>
    <submittedName>
        <fullName evidence="2">Uncharacterized protein</fullName>
    </submittedName>
</protein>
<feature type="chain" id="PRO_5017938087" evidence="1">
    <location>
        <begin position="22"/>
        <end position="85"/>
    </location>
</feature>
<reference evidence="2 3" key="1">
    <citation type="submission" date="2018-11" db="EMBL/GenBank/DDBJ databases">
        <title>Whole genome sequencing of Pantoea sp. RIT388.</title>
        <authorList>
            <person name="Gan H.M."/>
            <person name="Hudson A.O."/>
        </authorList>
    </citation>
    <scope>NUCLEOTIDE SEQUENCE [LARGE SCALE GENOMIC DNA]</scope>
    <source>
        <strain evidence="2 3">RIT388</strain>
    </source>
</reference>
<keyword evidence="1" id="KW-0732">Signal</keyword>
<organism evidence="2 3">
    <name type="scientific">Candidatus Pantoea deserta</name>
    <dbReference type="NCBI Taxonomy" id="1869313"/>
    <lineage>
        <taxon>Bacteria</taxon>
        <taxon>Pseudomonadati</taxon>
        <taxon>Pseudomonadota</taxon>
        <taxon>Gammaproteobacteria</taxon>
        <taxon>Enterobacterales</taxon>
        <taxon>Erwiniaceae</taxon>
        <taxon>Pantoea</taxon>
    </lineage>
</organism>
<accession>A0A3N4P023</accession>
<dbReference type="AlphaFoldDB" id="A0A3N4P023"/>
<sequence length="85" mass="8658">MKSVKYAVLAALIGTFSLVGAVAQTTGIAPDYAGSSRAVNVSGSSNFISLEQQLSGKQDALRVKPLRITSTSGTSRLSGTAANPD</sequence>
<evidence type="ECO:0000313" key="2">
    <source>
        <dbReference type="EMBL" id="RPD97880.1"/>
    </source>
</evidence>
<name>A0A3N4P023_9GAMM</name>
<dbReference type="OrthoDB" id="9999800at2"/>
<keyword evidence="3" id="KW-1185">Reference proteome</keyword>
<dbReference type="RefSeq" id="WP_123802090.1">
    <property type="nucleotide sequence ID" value="NZ_RMVG01000014.1"/>
</dbReference>
<comment type="caution">
    <text evidence="2">The sequence shown here is derived from an EMBL/GenBank/DDBJ whole genome shotgun (WGS) entry which is preliminary data.</text>
</comment>
<dbReference type="Proteomes" id="UP000281332">
    <property type="component" value="Unassembled WGS sequence"/>
</dbReference>